<dbReference type="PANTHER" id="PTHR12227">
    <property type="entry name" value="GLYCERATE KINASE"/>
    <property type="match status" value="1"/>
</dbReference>
<evidence type="ECO:0000259" key="5">
    <source>
        <dbReference type="Pfam" id="PF05161"/>
    </source>
</evidence>
<keyword evidence="4" id="KW-0067">ATP-binding</keyword>
<dbReference type="Proteomes" id="UP000603434">
    <property type="component" value="Unassembled WGS sequence"/>
</dbReference>
<dbReference type="InterPro" id="IPR038614">
    <property type="entry name" value="GK_N_sf"/>
</dbReference>
<name>A0A8J6TIF0_9BACT</name>
<dbReference type="Gene3D" id="3.40.1480.10">
    <property type="entry name" value="MOFRL domain"/>
    <property type="match status" value="1"/>
</dbReference>
<evidence type="ECO:0000256" key="4">
    <source>
        <dbReference type="ARBA" id="ARBA00022840"/>
    </source>
</evidence>
<dbReference type="AlphaFoldDB" id="A0A8J6TIF0"/>
<dbReference type="GO" id="GO:0008887">
    <property type="term" value="F:glycerate kinase activity"/>
    <property type="evidence" value="ECO:0007669"/>
    <property type="project" value="InterPro"/>
</dbReference>
<dbReference type="InterPro" id="IPR007835">
    <property type="entry name" value="MOFRL"/>
</dbReference>
<dbReference type="SUPFAM" id="SSF82544">
    <property type="entry name" value="GckA/TtuD-like"/>
    <property type="match status" value="1"/>
</dbReference>
<evidence type="ECO:0000313" key="7">
    <source>
        <dbReference type="EMBL" id="MBC8363050.1"/>
    </source>
</evidence>
<gene>
    <name evidence="7" type="ORF">H8E23_16825</name>
</gene>
<proteinExistence type="predicted"/>
<evidence type="ECO:0000256" key="1">
    <source>
        <dbReference type="ARBA" id="ARBA00022679"/>
    </source>
</evidence>
<dbReference type="FunFam" id="3.40.1480.10:FF:000002">
    <property type="entry name" value="Glycerate kinase"/>
    <property type="match status" value="1"/>
</dbReference>
<evidence type="ECO:0000256" key="2">
    <source>
        <dbReference type="ARBA" id="ARBA00022741"/>
    </source>
</evidence>
<keyword evidence="1" id="KW-0808">Transferase</keyword>
<evidence type="ECO:0000259" key="6">
    <source>
        <dbReference type="Pfam" id="PF13660"/>
    </source>
</evidence>
<dbReference type="EMBL" id="JACNJH010000250">
    <property type="protein sequence ID" value="MBC8363050.1"/>
    <property type="molecule type" value="Genomic_DNA"/>
</dbReference>
<comment type="caution">
    <text evidence="7">The sequence shown here is derived from an EMBL/GenBank/DDBJ whole genome shotgun (WGS) entry which is preliminary data.</text>
</comment>
<dbReference type="GO" id="GO:0005524">
    <property type="term" value="F:ATP binding"/>
    <property type="evidence" value="ECO:0007669"/>
    <property type="project" value="UniProtKB-KW"/>
</dbReference>
<dbReference type="Pfam" id="PF05161">
    <property type="entry name" value="MOFRL"/>
    <property type="match status" value="1"/>
</dbReference>
<dbReference type="PANTHER" id="PTHR12227:SF0">
    <property type="entry name" value="GLYCERATE KINASE"/>
    <property type="match status" value="1"/>
</dbReference>
<accession>A0A8J6TIF0</accession>
<dbReference type="InterPro" id="IPR039760">
    <property type="entry name" value="MOFRL_protein"/>
</dbReference>
<organism evidence="7 8">
    <name type="scientific">Candidatus Desulfatibia profunda</name>
    <dbReference type="NCBI Taxonomy" id="2841695"/>
    <lineage>
        <taxon>Bacteria</taxon>
        <taxon>Pseudomonadati</taxon>
        <taxon>Thermodesulfobacteriota</taxon>
        <taxon>Desulfobacteria</taxon>
        <taxon>Desulfobacterales</taxon>
        <taxon>Desulfobacterales incertae sedis</taxon>
        <taxon>Candidatus Desulfatibia</taxon>
    </lineage>
</organism>
<reference evidence="7 8" key="1">
    <citation type="submission" date="2020-08" db="EMBL/GenBank/DDBJ databases">
        <title>Bridging the membrane lipid divide: bacteria of the FCB group superphylum have the potential to synthesize archaeal ether lipids.</title>
        <authorList>
            <person name="Villanueva L."/>
            <person name="Von Meijenfeldt F.A.B."/>
            <person name="Westbye A.B."/>
            <person name="Yadav S."/>
            <person name="Hopmans E.C."/>
            <person name="Dutilh B.E."/>
            <person name="Sinninghe Damste J.S."/>
        </authorList>
    </citation>
    <scope>NUCLEOTIDE SEQUENCE [LARGE SCALE GENOMIC DNA]</scope>
    <source>
        <strain evidence="7">NIOZ-UU30</strain>
    </source>
</reference>
<dbReference type="Gene3D" id="3.40.50.10180">
    <property type="entry name" value="Glycerate kinase, MOFRL-like N-terminal domain"/>
    <property type="match status" value="1"/>
</dbReference>
<evidence type="ECO:0000313" key="8">
    <source>
        <dbReference type="Proteomes" id="UP000603434"/>
    </source>
</evidence>
<feature type="domain" description="MOFRL" evidence="5">
    <location>
        <begin position="335"/>
        <end position="440"/>
    </location>
</feature>
<dbReference type="GO" id="GO:0005737">
    <property type="term" value="C:cytoplasm"/>
    <property type="evidence" value="ECO:0007669"/>
    <property type="project" value="TreeGrafter"/>
</dbReference>
<dbReference type="FunFam" id="3.40.50.10180:FF:000001">
    <property type="entry name" value="Glycerate kinase"/>
    <property type="match status" value="1"/>
</dbReference>
<keyword evidence="3 7" id="KW-0418">Kinase</keyword>
<feature type="domain" description="MOFRL-associated" evidence="6">
    <location>
        <begin position="15"/>
        <end position="251"/>
    </location>
</feature>
<protein>
    <submittedName>
        <fullName evidence="7">Glycerate kinase</fullName>
    </submittedName>
</protein>
<sequence>MKHKTKNIAGMRNDALSIFHEGLKAVEPGAAVKKYCRLKDDRLIIGDRIYDLTRYNNLFVIGAGKASASMAAALEQLLGKKITGGIINVKHKHVADLERIKLIQAGHPLPDENGQRGAGEILNLVKQAESTDLVICLLSGGGSALLPLPFPGLSLKDKQDTMKVLLSCSATIHEINTIRKHMSLSKGGRLSQAAYPATLVSLILSDVVGDDLDVIASGPTVPDTSTFSQCMQIFDKYDIAHKLPETVVHHIQAGALGKIPETPKKGDRAFEKTHNLIIGSNMEAIVAARKKAEHLGYNTLVLSSMIQGETRHVACVHGAIAREIIKSGTPLPPPACILSGGETTVALKGTGLGGRNQEFALAAAIEIATSKNIVVLSGGTDGTDGPTDAAGALADTTTIERAAATGFNPQHFLANNDSYHFFQKLGDLLITGPTNTNVMDLRIILVT</sequence>
<dbReference type="InterPro" id="IPR037035">
    <property type="entry name" value="GK-like_C_sf"/>
</dbReference>
<keyword evidence="2" id="KW-0547">Nucleotide-binding</keyword>
<evidence type="ECO:0000256" key="3">
    <source>
        <dbReference type="ARBA" id="ARBA00022777"/>
    </source>
</evidence>
<dbReference type="Pfam" id="PF13660">
    <property type="entry name" value="DUF4147"/>
    <property type="match status" value="1"/>
</dbReference>
<dbReference type="InterPro" id="IPR025286">
    <property type="entry name" value="MOFRL_assoc_dom"/>
</dbReference>